<dbReference type="AlphaFoldDB" id="A0A7M3MCC1"/>
<keyword evidence="14" id="KW-1185">Reference proteome</keyword>
<keyword evidence="5" id="KW-0808">Transferase</keyword>
<feature type="transmembrane region" description="Helical" evidence="11">
    <location>
        <begin position="345"/>
        <end position="367"/>
    </location>
</feature>
<dbReference type="GO" id="GO:0005829">
    <property type="term" value="C:cytosol"/>
    <property type="evidence" value="ECO:0007669"/>
    <property type="project" value="UniProtKB-SubCell"/>
</dbReference>
<dbReference type="PANTHER" id="PTHR45989">
    <property type="entry name" value="TRANSLATION INITIATION FACTOR EIF-2B SUBUNIT GAMMA"/>
    <property type="match status" value="1"/>
</dbReference>
<accession>A0A7M3MCC1</accession>
<dbReference type="PROSITE" id="PS00101">
    <property type="entry name" value="HEXAPEP_TRANSFERASES"/>
    <property type="match status" value="1"/>
</dbReference>
<feature type="domain" description="Bacterial sugar transferase" evidence="12">
    <location>
        <begin position="467"/>
        <end position="551"/>
    </location>
</feature>
<dbReference type="GO" id="GO:0003743">
    <property type="term" value="F:translation initiation factor activity"/>
    <property type="evidence" value="ECO:0007669"/>
    <property type="project" value="UniProtKB-KW"/>
</dbReference>
<organism evidence="13 14">
    <name type="scientific">Oceanidesulfovibrio indonesiensis</name>
    <dbReference type="NCBI Taxonomy" id="54767"/>
    <lineage>
        <taxon>Bacteria</taxon>
        <taxon>Pseudomonadati</taxon>
        <taxon>Thermodesulfobacteriota</taxon>
        <taxon>Desulfovibrionia</taxon>
        <taxon>Desulfovibrionales</taxon>
        <taxon>Desulfovibrionaceae</taxon>
        <taxon>Oceanidesulfovibrio</taxon>
    </lineage>
</organism>
<comment type="similarity">
    <text evidence="2">Belongs to the eIF-2B gamma/epsilon subunits family.</text>
</comment>
<dbReference type="Pfam" id="PF02397">
    <property type="entry name" value="Bac_transf"/>
    <property type="match status" value="1"/>
</dbReference>
<evidence type="ECO:0000256" key="10">
    <source>
        <dbReference type="ARBA" id="ARBA00046432"/>
    </source>
</evidence>
<dbReference type="GO" id="GO:0002183">
    <property type="term" value="P:cytoplasmic translational initiation"/>
    <property type="evidence" value="ECO:0007669"/>
    <property type="project" value="TreeGrafter"/>
</dbReference>
<evidence type="ECO:0000256" key="4">
    <source>
        <dbReference type="ARBA" id="ARBA00022540"/>
    </source>
</evidence>
<evidence type="ECO:0000256" key="7">
    <source>
        <dbReference type="ARBA" id="ARBA00022917"/>
    </source>
</evidence>
<keyword evidence="3" id="KW-0963">Cytoplasm</keyword>
<evidence type="ECO:0000256" key="6">
    <source>
        <dbReference type="ARBA" id="ARBA00022737"/>
    </source>
</evidence>
<dbReference type="GO" id="GO:0016740">
    <property type="term" value="F:transferase activity"/>
    <property type="evidence" value="ECO:0007669"/>
    <property type="project" value="UniProtKB-KW"/>
</dbReference>
<reference evidence="13 14" key="1">
    <citation type="submission" date="2018-06" db="EMBL/GenBank/DDBJ databases">
        <title>Complete genome of Desulfovibrio indonesiensis P37SLT.</title>
        <authorList>
            <person name="Crispim J.S."/>
            <person name="Vidigal P.M.P."/>
            <person name="Silva L.C.F."/>
            <person name="Laguardia C.N."/>
            <person name="Araujo L.C."/>
            <person name="Dias R.S."/>
            <person name="Sousa M.P."/>
            <person name="Paula S.O."/>
            <person name="Silva C."/>
        </authorList>
    </citation>
    <scope>NUCLEOTIDE SEQUENCE [LARGE SCALE GENOMIC DNA]</scope>
    <source>
        <strain evidence="13 14">P37SLT</strain>
    </source>
</reference>
<evidence type="ECO:0000259" key="12">
    <source>
        <dbReference type="Pfam" id="PF02397"/>
    </source>
</evidence>
<dbReference type="SUPFAM" id="SSF51161">
    <property type="entry name" value="Trimeric LpxA-like enzymes"/>
    <property type="match status" value="1"/>
</dbReference>
<dbReference type="GO" id="GO:0032045">
    <property type="term" value="C:guanyl-nucleotide exchange factor complex"/>
    <property type="evidence" value="ECO:0007669"/>
    <property type="project" value="TreeGrafter"/>
</dbReference>
<sequence>MKNTMDAVIFCNDSSTVPEPLARRGPLCFLPVGNTPLLDLVLQSLSTAGVTRAFLVLDPVTVLSSEAEEQWREAEKTSGIEIEAIPYAGGILDTATRVRSHLGEDFLLLPKLSLAGVEISRIMGIHRRERNALTYYAARGNNGELHPSHAMCLNQAVMGLSPVMGVHSAPELVERIRQTAVRVNVCAEPLDALPVQGLGDLFSANMLALRGKLPQVRLEGKKIADGVRIGTDCRIHPSARIKGPVLLGNGCIVARNASIGPHVVLGPGSIVDRGALVRDAVTQEDAYVGPGEDMEKCWIGGEFLIRMANHEVRSVTDPHGLGTAPSAESAGESSACCAPARAHRLAALAGLLISLPALVPCCIAHVLKPSKRRIRTRLFVQHPLQATAPATSNTENEEELAAVDQPFDDESEPFHEDAVYETTRKADEDISASTASASSHNPSSTPELGFYHVLAGPPGSGFMPRSLPALWDVVLGRIALVGVEPLTPEEAAMCVEPWEQVRFAAPPGLVQPRHAFSSRPIPQSQKRAMEHFYARTRTVRSDIRLLFRAVLRRILG</sequence>
<dbReference type="InterPro" id="IPR029044">
    <property type="entry name" value="Nucleotide-diphossugar_trans"/>
</dbReference>
<dbReference type="PANTHER" id="PTHR45989:SF1">
    <property type="entry name" value="TRANSLATION INITIATION FACTOR EIF-2B SUBUNIT GAMMA"/>
    <property type="match status" value="1"/>
</dbReference>
<keyword evidence="11" id="KW-1133">Transmembrane helix</keyword>
<evidence type="ECO:0000313" key="13">
    <source>
        <dbReference type="EMBL" id="TVM16002.1"/>
    </source>
</evidence>
<evidence type="ECO:0000256" key="9">
    <source>
        <dbReference type="ARBA" id="ARBA00044229"/>
    </source>
</evidence>
<comment type="subunit">
    <text evidence="10">Component of the translation initiation factor 2B (eIF2B) complex which is a heterodecamer of two sets of five different subunits: alpha, beta, gamma, delta and epsilon. Subunits alpha, beta and delta comprise a regulatory subcomplex and subunits epsilon and gamma comprise a catalytic subcomplex. Within the complex, the hexameric regulatory complex resides at the center, with the two heterodimeric catalytic subcomplexes bound on opposite sides.</text>
</comment>
<keyword evidence="6" id="KW-0677">Repeat</keyword>
<dbReference type="Gene3D" id="3.90.550.10">
    <property type="entry name" value="Spore Coat Polysaccharide Biosynthesis Protein SpsA, Chain A"/>
    <property type="match status" value="1"/>
</dbReference>
<keyword evidence="11" id="KW-0472">Membrane</keyword>
<comment type="caution">
    <text evidence="13">The sequence shown here is derived from an EMBL/GenBank/DDBJ whole genome shotgun (WGS) entry which is preliminary data.</text>
</comment>
<keyword evidence="4" id="KW-0396">Initiation factor</keyword>
<dbReference type="Proteomes" id="UP000448292">
    <property type="component" value="Unassembled WGS sequence"/>
</dbReference>
<evidence type="ECO:0000256" key="8">
    <source>
        <dbReference type="ARBA" id="ARBA00044196"/>
    </source>
</evidence>
<dbReference type="Gene3D" id="2.160.10.10">
    <property type="entry name" value="Hexapeptide repeat proteins"/>
    <property type="match status" value="1"/>
</dbReference>
<evidence type="ECO:0000313" key="14">
    <source>
        <dbReference type="Proteomes" id="UP000448292"/>
    </source>
</evidence>
<evidence type="ECO:0000256" key="1">
    <source>
        <dbReference type="ARBA" id="ARBA00004514"/>
    </source>
</evidence>
<dbReference type="SUPFAM" id="SSF53448">
    <property type="entry name" value="Nucleotide-diphospho-sugar transferases"/>
    <property type="match status" value="1"/>
</dbReference>
<dbReference type="InterPro" id="IPR003362">
    <property type="entry name" value="Bact_transf"/>
</dbReference>
<dbReference type="InterPro" id="IPR018357">
    <property type="entry name" value="Hexapep_transf_CS"/>
</dbReference>
<name>A0A7M3MCC1_9BACT</name>
<gene>
    <name evidence="13" type="ORF">DPQ33_13645</name>
</gene>
<dbReference type="InterPro" id="IPR051960">
    <property type="entry name" value="eIF2B_gamma"/>
</dbReference>
<evidence type="ECO:0000256" key="3">
    <source>
        <dbReference type="ARBA" id="ARBA00022490"/>
    </source>
</evidence>
<dbReference type="EMBL" id="QMIE01000013">
    <property type="protein sequence ID" value="TVM16002.1"/>
    <property type="molecule type" value="Genomic_DNA"/>
</dbReference>
<dbReference type="OrthoDB" id="9786117at2"/>
<dbReference type="GO" id="GO:0005085">
    <property type="term" value="F:guanyl-nucleotide exchange factor activity"/>
    <property type="evidence" value="ECO:0007669"/>
    <property type="project" value="TreeGrafter"/>
</dbReference>
<dbReference type="InterPro" id="IPR011004">
    <property type="entry name" value="Trimer_LpxA-like_sf"/>
</dbReference>
<keyword evidence="7" id="KW-0648">Protein biosynthesis</keyword>
<evidence type="ECO:0000256" key="5">
    <source>
        <dbReference type="ARBA" id="ARBA00022679"/>
    </source>
</evidence>
<keyword evidence="11" id="KW-0812">Transmembrane</keyword>
<protein>
    <recommendedName>
        <fullName evidence="8">Translation initiation factor eIF2B subunit gamma</fullName>
    </recommendedName>
    <alternativeName>
        <fullName evidence="9">eIF2B GDP-GTP exchange factor subunit gamma</fullName>
    </alternativeName>
</protein>
<evidence type="ECO:0000256" key="11">
    <source>
        <dbReference type="SAM" id="Phobius"/>
    </source>
</evidence>
<evidence type="ECO:0000256" key="2">
    <source>
        <dbReference type="ARBA" id="ARBA00007878"/>
    </source>
</evidence>
<proteinExistence type="inferred from homology"/>
<comment type="subcellular location">
    <subcellularLocation>
        <location evidence="1">Cytoplasm</location>
        <location evidence="1">Cytosol</location>
    </subcellularLocation>
</comment>